<sequence>MGGLQQYANSSSAPLVSQYSIDNGPRVEYAPASPEFYSIVPYFQSPSLEMREHVLLMINMADNDLIWLDYFVIAATDSSGAKPFILVSDGALVPLSGSPQSPTLASTATRNAIVAAGTPSLSTSTVTATLPIYISQISSNPDPQTSQQSDLTSVSSHTILNSSMTSFSPVTTQPALTNQPTIIDYQNTSGTTRASQPMLLTKRTLVAVIVGSILGLIIIFILFITYIHRRRQKARRINAILDPYIESDDKASSGFNPSYTKKHHEDHSLGDVLGSPLNDSTATLTVVQGTVAPTEHSGTETGLVYNQDHKPEKKHTD</sequence>
<name>A0A409VRJ0_9AGAR</name>
<evidence type="ECO:0000313" key="3">
    <source>
        <dbReference type="EMBL" id="PPQ68874.1"/>
    </source>
</evidence>
<dbReference type="InParanoid" id="A0A409VRJ0"/>
<protein>
    <submittedName>
        <fullName evidence="3">Uncharacterized protein</fullName>
    </submittedName>
</protein>
<keyword evidence="2" id="KW-1133">Transmembrane helix</keyword>
<evidence type="ECO:0000256" key="2">
    <source>
        <dbReference type="SAM" id="Phobius"/>
    </source>
</evidence>
<gene>
    <name evidence="3" type="ORF">CVT24_007683</name>
</gene>
<accession>A0A409VRJ0</accession>
<evidence type="ECO:0000313" key="4">
    <source>
        <dbReference type="Proteomes" id="UP000284842"/>
    </source>
</evidence>
<comment type="caution">
    <text evidence="3">The sequence shown here is derived from an EMBL/GenBank/DDBJ whole genome shotgun (WGS) entry which is preliminary data.</text>
</comment>
<evidence type="ECO:0000256" key="1">
    <source>
        <dbReference type="SAM" id="MobiDB-lite"/>
    </source>
</evidence>
<keyword evidence="2" id="KW-0472">Membrane</keyword>
<feature type="transmembrane region" description="Helical" evidence="2">
    <location>
        <begin position="205"/>
        <end position="227"/>
    </location>
</feature>
<feature type="compositionally biased region" description="Basic and acidic residues" evidence="1">
    <location>
        <begin position="307"/>
        <end position="317"/>
    </location>
</feature>
<organism evidence="3 4">
    <name type="scientific">Panaeolus cyanescens</name>
    <dbReference type="NCBI Taxonomy" id="181874"/>
    <lineage>
        <taxon>Eukaryota</taxon>
        <taxon>Fungi</taxon>
        <taxon>Dikarya</taxon>
        <taxon>Basidiomycota</taxon>
        <taxon>Agaricomycotina</taxon>
        <taxon>Agaricomycetes</taxon>
        <taxon>Agaricomycetidae</taxon>
        <taxon>Agaricales</taxon>
        <taxon>Agaricineae</taxon>
        <taxon>Galeropsidaceae</taxon>
        <taxon>Panaeolus</taxon>
    </lineage>
</organism>
<keyword evidence="4" id="KW-1185">Reference proteome</keyword>
<dbReference type="OrthoDB" id="10622357at2759"/>
<dbReference type="Proteomes" id="UP000284842">
    <property type="component" value="Unassembled WGS sequence"/>
</dbReference>
<keyword evidence="2" id="KW-0812">Transmembrane</keyword>
<dbReference type="EMBL" id="NHTK01005998">
    <property type="protein sequence ID" value="PPQ68874.1"/>
    <property type="molecule type" value="Genomic_DNA"/>
</dbReference>
<feature type="region of interest" description="Disordered" evidence="1">
    <location>
        <begin position="294"/>
        <end position="317"/>
    </location>
</feature>
<reference evidence="3 4" key="1">
    <citation type="journal article" date="2018" name="Evol. Lett.">
        <title>Horizontal gene cluster transfer increased hallucinogenic mushroom diversity.</title>
        <authorList>
            <person name="Reynolds H.T."/>
            <person name="Vijayakumar V."/>
            <person name="Gluck-Thaler E."/>
            <person name="Korotkin H.B."/>
            <person name="Matheny P.B."/>
            <person name="Slot J.C."/>
        </authorList>
    </citation>
    <scope>NUCLEOTIDE SEQUENCE [LARGE SCALE GENOMIC DNA]</scope>
    <source>
        <strain evidence="3 4">2629</strain>
    </source>
</reference>
<proteinExistence type="predicted"/>
<dbReference type="AlphaFoldDB" id="A0A409VRJ0"/>